<dbReference type="PANTHER" id="PTHR30304:SF0">
    <property type="entry name" value="D-TAGATOSE-1,6-BISPHOSPHATE ALDOLASE SUBUNIT GATY-RELATED"/>
    <property type="match status" value="1"/>
</dbReference>
<keyword evidence="2" id="KW-0479">Metal-binding</keyword>
<gene>
    <name evidence="3" type="primary">gatY_2</name>
    <name evidence="3" type="ORF">XA3_01510</name>
</gene>
<accession>A0AAU9D604</accession>
<dbReference type="GO" id="GO:0005975">
    <property type="term" value="P:carbohydrate metabolic process"/>
    <property type="evidence" value="ECO:0007669"/>
    <property type="project" value="InterPro"/>
</dbReference>
<dbReference type="Pfam" id="PF01116">
    <property type="entry name" value="F_bP_aldolase"/>
    <property type="match status" value="1"/>
</dbReference>
<evidence type="ECO:0000313" key="3">
    <source>
        <dbReference type="EMBL" id="BDR57710.1"/>
    </source>
</evidence>
<dbReference type="Proteomes" id="UP001321861">
    <property type="component" value="Chromosome"/>
</dbReference>
<dbReference type="PIRSF" id="PIRSF001359">
    <property type="entry name" value="F_bP_aldolase_II"/>
    <property type="match status" value="1"/>
</dbReference>
<feature type="binding site" evidence="2">
    <location>
        <position position="106"/>
    </location>
    <ligand>
        <name>Zn(2+)</name>
        <dbReference type="ChEBI" id="CHEBI:29105"/>
        <label>2</label>
    </ligand>
</feature>
<dbReference type="GO" id="GO:0008270">
    <property type="term" value="F:zinc ion binding"/>
    <property type="evidence" value="ECO:0007669"/>
    <property type="project" value="InterPro"/>
</dbReference>
<keyword evidence="2" id="KW-0862">Zinc</keyword>
<dbReference type="GO" id="GO:0009025">
    <property type="term" value="F:tagatose-bisphosphate aldolase activity"/>
    <property type="evidence" value="ECO:0007669"/>
    <property type="project" value="TreeGrafter"/>
</dbReference>
<dbReference type="InterPro" id="IPR000771">
    <property type="entry name" value="FBA_II"/>
</dbReference>
<evidence type="ECO:0000256" key="1">
    <source>
        <dbReference type="PIRSR" id="PIRSR001359-1"/>
    </source>
</evidence>
<dbReference type="PANTHER" id="PTHR30304">
    <property type="entry name" value="D-TAGATOSE-1,6-BISPHOSPHATE ALDOLASE"/>
    <property type="match status" value="1"/>
</dbReference>
<dbReference type="SUPFAM" id="SSF51569">
    <property type="entry name" value="Aldolase"/>
    <property type="match status" value="1"/>
</dbReference>
<feature type="binding site" evidence="2">
    <location>
        <position position="207"/>
    </location>
    <ligand>
        <name>Zn(2+)</name>
        <dbReference type="ChEBI" id="CHEBI:29105"/>
        <label>1</label>
        <note>catalytic</note>
    </ligand>
</feature>
<feature type="binding site" evidence="2">
    <location>
        <position position="136"/>
    </location>
    <ligand>
        <name>Zn(2+)</name>
        <dbReference type="ChEBI" id="CHEBI:29105"/>
        <label>2</label>
    </ligand>
</feature>
<dbReference type="NCBIfam" id="NF005943">
    <property type="entry name" value="PRK07998.1"/>
    <property type="match status" value="1"/>
</dbReference>
<comment type="cofactor">
    <cofactor evidence="2">
        <name>Zn(2+)</name>
        <dbReference type="ChEBI" id="CHEBI:29105"/>
    </cofactor>
    <text evidence="2">Binds 2 Zn(2+) ions per subunit. One is catalytic and the other provides a structural contribution.</text>
</comment>
<evidence type="ECO:0000313" key="4">
    <source>
        <dbReference type="Proteomes" id="UP001321861"/>
    </source>
</evidence>
<dbReference type="InterPro" id="IPR050246">
    <property type="entry name" value="Class_II_FBP_aldolase"/>
</dbReference>
<evidence type="ECO:0000256" key="2">
    <source>
        <dbReference type="PIRSR" id="PIRSR001359-3"/>
    </source>
</evidence>
<dbReference type="EMBL" id="AP026802">
    <property type="protein sequence ID" value="BDR57710.1"/>
    <property type="molecule type" value="Genomic_DNA"/>
</dbReference>
<organism evidence="3 4">
    <name type="scientific">Xylocopilactobacillus apicola</name>
    <dbReference type="NCBI Taxonomy" id="2932184"/>
    <lineage>
        <taxon>Bacteria</taxon>
        <taxon>Bacillati</taxon>
        <taxon>Bacillota</taxon>
        <taxon>Bacilli</taxon>
        <taxon>Lactobacillales</taxon>
        <taxon>Lactobacillaceae</taxon>
        <taxon>Xylocopilactobacillus</taxon>
    </lineage>
</organism>
<feature type="active site" description="Proton donor" evidence="1">
    <location>
        <position position="84"/>
    </location>
</feature>
<name>A0AAU9D604_9LACO</name>
<dbReference type="InterPro" id="IPR013785">
    <property type="entry name" value="Aldolase_TIM"/>
</dbReference>
<sequence>MQLVNGFTLMDYAKKHNLVLPAFNTTDYEMTLAIVKAFDEMGLGGYIQISSNNLKFSSPQIIANMTREVMERENVSTPIGLHLDHGKSFDDVKACIDAGFTSVMVDASELPYKENIKAVKRASEYAHFFNIPVEAELGGIKGKEDDHVSDVNAKTHPEDVLNFVEKTGCDVLAVAVGNVHGLDLSPNLDFPLLEEVAKNSPVPLVLHGGSGIPFDQVRKAKNSNLIKVNYGSDLRKAYIKTFGQSYDQNHNEFNLIAVASAGVDKVIDAAKNIIHEVNEVK</sequence>
<dbReference type="Gene3D" id="3.20.20.70">
    <property type="entry name" value="Aldolase class I"/>
    <property type="match status" value="1"/>
</dbReference>
<dbReference type="RefSeq" id="WP_317635659.1">
    <property type="nucleotide sequence ID" value="NZ_AP026802.1"/>
</dbReference>
<feature type="binding site" evidence="2">
    <location>
        <position position="180"/>
    </location>
    <ligand>
        <name>Zn(2+)</name>
        <dbReference type="ChEBI" id="CHEBI:29105"/>
        <label>1</label>
        <note>catalytic</note>
    </ligand>
</feature>
<proteinExistence type="predicted"/>
<dbReference type="AlphaFoldDB" id="A0AAU9D604"/>
<dbReference type="CDD" id="cd00947">
    <property type="entry name" value="TBP_aldolase_IIB"/>
    <property type="match status" value="1"/>
</dbReference>
<dbReference type="KEGG" id="xap:XA3_01510"/>
<keyword evidence="4" id="KW-1185">Reference proteome</keyword>
<reference evidence="3 4" key="1">
    <citation type="journal article" date="2023" name="Microbiol. Spectr.">
        <title>Symbiosis of Carpenter Bees with Uncharacterized Lactic Acid Bacteria Showing NAD Auxotrophy.</title>
        <authorList>
            <person name="Kawasaki S."/>
            <person name="Ozawa K."/>
            <person name="Mori T."/>
            <person name="Yamamoto A."/>
            <person name="Ito M."/>
            <person name="Ohkuma M."/>
            <person name="Sakamoto M."/>
            <person name="Matsutani M."/>
        </authorList>
    </citation>
    <scope>NUCLEOTIDE SEQUENCE [LARGE SCALE GENOMIC DNA]</scope>
    <source>
        <strain evidence="3 4">XA3</strain>
    </source>
</reference>
<protein>
    <submittedName>
        <fullName evidence="3">Fructose-bisphosphate aldolase</fullName>
    </submittedName>
</protein>
<dbReference type="GO" id="GO:0005829">
    <property type="term" value="C:cytosol"/>
    <property type="evidence" value="ECO:0007669"/>
    <property type="project" value="TreeGrafter"/>
</dbReference>
<feature type="binding site" evidence="2">
    <location>
        <position position="85"/>
    </location>
    <ligand>
        <name>Zn(2+)</name>
        <dbReference type="ChEBI" id="CHEBI:29105"/>
        <label>1</label>
        <note>catalytic</note>
    </ligand>
</feature>